<proteinExistence type="predicted"/>
<dbReference type="EMBL" id="MN739335">
    <property type="protein sequence ID" value="QHS99126.1"/>
    <property type="molecule type" value="Genomic_DNA"/>
</dbReference>
<sequence length="183" mass="21669">MALITMDKNRDIIPQIRKINVHQQEIKDLELGYITYSKKFEHIMKLEQGDKLARDCSGVYYKHVNTGYFIQLRRWWTNQGREQTFTNLDEDFTTFMKYLDTVLNMLNITYDISCRNISKKLGELAKSLTRGLYMLKKTYPGEKKLVCKIDSIILSLIDFKNRIGEKLDIKIPISQQRQRTFSN</sequence>
<protein>
    <submittedName>
        <fullName evidence="1">Uncharacterized protein</fullName>
    </submittedName>
</protein>
<reference evidence="1" key="1">
    <citation type="journal article" date="2020" name="Nature">
        <title>Giant virus diversity and host interactions through global metagenomics.</title>
        <authorList>
            <person name="Schulz F."/>
            <person name="Roux S."/>
            <person name="Paez-Espino D."/>
            <person name="Jungbluth S."/>
            <person name="Walsh D.A."/>
            <person name="Denef V.J."/>
            <person name="McMahon K.D."/>
            <person name="Konstantinidis K.T."/>
            <person name="Eloe-Fadrosh E.A."/>
            <person name="Kyrpides N.C."/>
            <person name="Woyke T."/>
        </authorList>
    </citation>
    <scope>NUCLEOTIDE SEQUENCE</scope>
    <source>
        <strain evidence="1">GVMAG-M-3300020185-33</strain>
    </source>
</reference>
<organism evidence="1">
    <name type="scientific">viral metagenome</name>
    <dbReference type="NCBI Taxonomy" id="1070528"/>
    <lineage>
        <taxon>unclassified sequences</taxon>
        <taxon>metagenomes</taxon>
        <taxon>organismal metagenomes</taxon>
    </lineage>
</organism>
<accession>A0A6C0C422</accession>
<dbReference type="AlphaFoldDB" id="A0A6C0C422"/>
<evidence type="ECO:0000313" key="1">
    <source>
        <dbReference type="EMBL" id="QHS99126.1"/>
    </source>
</evidence>
<name>A0A6C0C422_9ZZZZ</name>